<protein>
    <submittedName>
        <fullName evidence="2">Histone-lysine N-methyltransferase, H3 lysine-79 specific</fullName>
    </submittedName>
</protein>
<dbReference type="GO" id="GO:0008168">
    <property type="term" value="F:methyltransferase activity"/>
    <property type="evidence" value="ECO:0007669"/>
    <property type="project" value="UniProtKB-KW"/>
</dbReference>
<feature type="non-terminal residue" evidence="2">
    <location>
        <position position="1"/>
    </location>
</feature>
<reference evidence="2" key="1">
    <citation type="journal article" date="2014" name="PLoS ONE">
        <title>Transcriptome-Based Identification of ABC Transporters in the Western Tarnished Plant Bug Lygus hesperus.</title>
        <authorList>
            <person name="Hull J.J."/>
            <person name="Chaney K."/>
            <person name="Geib S.M."/>
            <person name="Fabrick J.A."/>
            <person name="Brent C.S."/>
            <person name="Walsh D."/>
            <person name="Lavine L.C."/>
        </authorList>
    </citation>
    <scope>NUCLEOTIDE SEQUENCE</scope>
</reference>
<organism evidence="2">
    <name type="scientific">Lygus hesperus</name>
    <name type="common">Western plant bug</name>
    <dbReference type="NCBI Taxonomy" id="30085"/>
    <lineage>
        <taxon>Eukaryota</taxon>
        <taxon>Metazoa</taxon>
        <taxon>Ecdysozoa</taxon>
        <taxon>Arthropoda</taxon>
        <taxon>Hexapoda</taxon>
        <taxon>Insecta</taxon>
        <taxon>Pterygota</taxon>
        <taxon>Neoptera</taxon>
        <taxon>Paraneoptera</taxon>
        <taxon>Hemiptera</taxon>
        <taxon>Heteroptera</taxon>
        <taxon>Panheteroptera</taxon>
        <taxon>Cimicomorpha</taxon>
        <taxon>Miridae</taxon>
        <taxon>Mirini</taxon>
        <taxon>Lygus</taxon>
    </lineage>
</organism>
<evidence type="ECO:0000313" key="3">
    <source>
        <dbReference type="EMBL" id="JAG26318.1"/>
    </source>
</evidence>
<evidence type="ECO:0000313" key="4">
    <source>
        <dbReference type="EMBL" id="JAG30407.1"/>
    </source>
</evidence>
<keyword evidence="2" id="KW-0489">Methyltransferase</keyword>
<keyword evidence="1" id="KW-0732">Signal</keyword>
<feature type="signal peptide" evidence="1">
    <location>
        <begin position="1"/>
        <end position="21"/>
    </location>
</feature>
<accession>A0A0A9Y3U3</accession>
<keyword evidence="2" id="KW-0808">Transferase</keyword>
<evidence type="ECO:0000313" key="2">
    <source>
        <dbReference type="EMBL" id="JAG26316.1"/>
    </source>
</evidence>
<dbReference type="AlphaFoldDB" id="A0A0A9Y3U3"/>
<feature type="chain" id="PRO_5007389726" evidence="1">
    <location>
        <begin position="22"/>
        <end position="226"/>
    </location>
</feature>
<dbReference type="GO" id="GO:0032259">
    <property type="term" value="P:methylation"/>
    <property type="evidence" value="ECO:0007669"/>
    <property type="project" value="UniProtKB-KW"/>
</dbReference>
<dbReference type="EMBL" id="GBHO01017288">
    <property type="protein sequence ID" value="JAG26316.1"/>
    <property type="molecule type" value="Transcribed_RNA"/>
</dbReference>
<dbReference type="EMBL" id="GBHO01017286">
    <property type="protein sequence ID" value="JAG26318.1"/>
    <property type="molecule type" value="Transcribed_RNA"/>
</dbReference>
<dbReference type="EMBL" id="GBHO01013197">
    <property type="protein sequence ID" value="JAG30407.1"/>
    <property type="molecule type" value="Transcribed_RNA"/>
</dbReference>
<evidence type="ECO:0000256" key="1">
    <source>
        <dbReference type="SAM" id="SignalP"/>
    </source>
</evidence>
<gene>
    <name evidence="2" type="primary">DOT1_2</name>
    <name evidence="4" type="synonym">DOT1_0</name>
    <name evidence="3" type="synonym">DOT1_1</name>
    <name evidence="4" type="ORF">CM83_77853</name>
    <name evidence="2" type="ORF">CM83_77854</name>
    <name evidence="3" type="ORF">CM83_77856</name>
</gene>
<proteinExistence type="predicted"/>
<name>A0A0A9Y3U3_LYGHE</name>
<reference evidence="2" key="2">
    <citation type="submission" date="2014-07" db="EMBL/GenBank/DDBJ databases">
        <authorList>
            <person name="Hull J."/>
        </authorList>
    </citation>
    <scope>NUCLEOTIDE SEQUENCE</scope>
</reference>
<sequence>FEAAVMFKLVLLLCLCAYKSSQEDCADTYLDVEAMLEATNDDMKHRNVLPGVDGFQHDLHLSLFKMPLKVGNGTLTGLNSLGQPDYANEECWTDHTRTMFGNFEYDKLTLTYDHMETSFWFWGISGKLTFTWIQPKLWMNITKTTHDCHFNEFKFSDPAEIQYDVTVEGYPLTGSIVSKLLRFFLAHDGNSTPLLPVIKKTSQHVVESYFKANWCAKTYPGPWFHQ</sequence>